<dbReference type="PaxDb" id="3218-PP1S500_6V6.1"/>
<proteinExistence type="predicted"/>
<keyword evidence="3" id="KW-1185">Reference proteome</keyword>
<sequence>MSKASCTFNMRSNNFIRLIESKCYYVTNSKWPSICSNNTIQLWFSRTMLEHSYIFIPTVLLKDYLKKNNYHSTLQFSQE</sequence>
<dbReference type="EnsemblPlants" id="Pp3c2_32360V3.1">
    <property type="protein sequence ID" value="PAC:32936919.CDS.1"/>
    <property type="gene ID" value="Pp3c2_32360"/>
</dbReference>
<gene>
    <name evidence="1" type="ORF">PHYPA_003541</name>
</gene>
<evidence type="ECO:0000313" key="2">
    <source>
        <dbReference type="EnsemblPlants" id="PAC:32936919.CDS.1"/>
    </source>
</evidence>
<name>A0A2K1L3Y8_PHYPA</name>
<reference evidence="2" key="3">
    <citation type="submission" date="2020-12" db="UniProtKB">
        <authorList>
            <consortium name="EnsemblPlants"/>
        </authorList>
    </citation>
    <scope>IDENTIFICATION</scope>
</reference>
<dbReference type="Proteomes" id="UP000006727">
    <property type="component" value="Chromosome 2"/>
</dbReference>
<reference evidence="1 3" key="1">
    <citation type="journal article" date="2008" name="Science">
        <title>The Physcomitrella genome reveals evolutionary insights into the conquest of land by plants.</title>
        <authorList>
            <person name="Rensing S."/>
            <person name="Lang D."/>
            <person name="Zimmer A."/>
            <person name="Terry A."/>
            <person name="Salamov A."/>
            <person name="Shapiro H."/>
            <person name="Nishiyama T."/>
            <person name="Perroud P.-F."/>
            <person name="Lindquist E."/>
            <person name="Kamisugi Y."/>
            <person name="Tanahashi T."/>
            <person name="Sakakibara K."/>
            <person name="Fujita T."/>
            <person name="Oishi K."/>
            <person name="Shin-I T."/>
            <person name="Kuroki Y."/>
            <person name="Toyoda A."/>
            <person name="Suzuki Y."/>
            <person name="Hashimoto A."/>
            <person name="Yamaguchi K."/>
            <person name="Sugano A."/>
            <person name="Kohara Y."/>
            <person name="Fujiyama A."/>
            <person name="Anterola A."/>
            <person name="Aoki S."/>
            <person name="Ashton N."/>
            <person name="Barbazuk W.B."/>
            <person name="Barker E."/>
            <person name="Bennetzen J."/>
            <person name="Bezanilla M."/>
            <person name="Blankenship R."/>
            <person name="Cho S.H."/>
            <person name="Dutcher S."/>
            <person name="Estelle M."/>
            <person name="Fawcett J.A."/>
            <person name="Gundlach H."/>
            <person name="Hanada K."/>
            <person name="Heyl A."/>
            <person name="Hicks K.A."/>
            <person name="Hugh J."/>
            <person name="Lohr M."/>
            <person name="Mayer K."/>
            <person name="Melkozernov A."/>
            <person name="Murata T."/>
            <person name="Nelson D."/>
            <person name="Pils B."/>
            <person name="Prigge M."/>
            <person name="Reiss B."/>
            <person name="Renner T."/>
            <person name="Rombauts S."/>
            <person name="Rushton P."/>
            <person name="Sanderfoot A."/>
            <person name="Schween G."/>
            <person name="Shiu S.-H."/>
            <person name="Stueber K."/>
            <person name="Theodoulou F.L."/>
            <person name="Tu H."/>
            <person name="Van de Peer Y."/>
            <person name="Verrier P.J."/>
            <person name="Waters E."/>
            <person name="Wood A."/>
            <person name="Yang L."/>
            <person name="Cove D."/>
            <person name="Cuming A."/>
            <person name="Hasebe M."/>
            <person name="Lucas S."/>
            <person name="Mishler D.B."/>
            <person name="Reski R."/>
            <person name="Grigoriev I."/>
            <person name="Quatrano R.S."/>
            <person name="Boore J.L."/>
        </authorList>
    </citation>
    <scope>NUCLEOTIDE SEQUENCE [LARGE SCALE GENOMIC DNA]</scope>
    <source>
        <strain evidence="2 3">cv. Gransden 2004</strain>
    </source>
</reference>
<reference evidence="1 3" key="2">
    <citation type="journal article" date="2018" name="Plant J.">
        <title>The Physcomitrella patens chromosome-scale assembly reveals moss genome structure and evolution.</title>
        <authorList>
            <person name="Lang D."/>
            <person name="Ullrich K.K."/>
            <person name="Murat F."/>
            <person name="Fuchs J."/>
            <person name="Jenkins J."/>
            <person name="Haas F.B."/>
            <person name="Piednoel M."/>
            <person name="Gundlach H."/>
            <person name="Van Bel M."/>
            <person name="Meyberg R."/>
            <person name="Vives C."/>
            <person name="Morata J."/>
            <person name="Symeonidi A."/>
            <person name="Hiss M."/>
            <person name="Muchero W."/>
            <person name="Kamisugi Y."/>
            <person name="Saleh O."/>
            <person name="Blanc G."/>
            <person name="Decker E.L."/>
            <person name="van Gessel N."/>
            <person name="Grimwood J."/>
            <person name="Hayes R.D."/>
            <person name="Graham S.W."/>
            <person name="Gunter L.E."/>
            <person name="McDaniel S.F."/>
            <person name="Hoernstein S.N.W."/>
            <person name="Larsson A."/>
            <person name="Li F.W."/>
            <person name="Perroud P.F."/>
            <person name="Phillips J."/>
            <person name="Ranjan P."/>
            <person name="Rokshar D.S."/>
            <person name="Rothfels C.J."/>
            <person name="Schneider L."/>
            <person name="Shu S."/>
            <person name="Stevenson D.W."/>
            <person name="Thummler F."/>
            <person name="Tillich M."/>
            <person name="Villarreal Aguilar J.C."/>
            <person name="Widiez T."/>
            <person name="Wong G.K."/>
            <person name="Wymore A."/>
            <person name="Zhang Y."/>
            <person name="Zimmer A.D."/>
            <person name="Quatrano R.S."/>
            <person name="Mayer K.F.X."/>
            <person name="Goodstein D."/>
            <person name="Casacuberta J.M."/>
            <person name="Vandepoele K."/>
            <person name="Reski R."/>
            <person name="Cuming A.C."/>
            <person name="Tuskan G.A."/>
            <person name="Maumus F."/>
            <person name="Salse J."/>
            <person name="Schmutz J."/>
            <person name="Rensing S.A."/>
        </authorList>
    </citation>
    <scope>NUCLEOTIDE SEQUENCE [LARGE SCALE GENOMIC DNA]</scope>
    <source>
        <strain evidence="2 3">cv. Gransden 2004</strain>
    </source>
</reference>
<dbReference type="EnsemblPlants" id="Pp3c2_32360V3.2">
    <property type="protein sequence ID" value="PAC:32936920.CDS.1"/>
    <property type="gene ID" value="Pp3c2_32360"/>
</dbReference>
<accession>A0A2K1L3Y8</accession>
<protein>
    <submittedName>
        <fullName evidence="1 2">Uncharacterized protein</fullName>
    </submittedName>
</protein>
<dbReference type="EMBL" id="ABEU02000002">
    <property type="protein sequence ID" value="PNR60748.1"/>
    <property type="molecule type" value="Genomic_DNA"/>
</dbReference>
<dbReference type="InParanoid" id="A0A2K1L3Y8"/>
<dbReference type="Gramene" id="Pp3c2_32360V3.2">
    <property type="protein sequence ID" value="PAC:32936920.CDS.1"/>
    <property type="gene ID" value="Pp3c2_32360"/>
</dbReference>
<organism evidence="1">
    <name type="scientific">Physcomitrium patens</name>
    <name type="common">Spreading-leaved earth moss</name>
    <name type="synonym">Physcomitrella patens</name>
    <dbReference type="NCBI Taxonomy" id="3218"/>
    <lineage>
        <taxon>Eukaryota</taxon>
        <taxon>Viridiplantae</taxon>
        <taxon>Streptophyta</taxon>
        <taxon>Embryophyta</taxon>
        <taxon>Bryophyta</taxon>
        <taxon>Bryophytina</taxon>
        <taxon>Bryopsida</taxon>
        <taxon>Funariidae</taxon>
        <taxon>Funariales</taxon>
        <taxon>Funariaceae</taxon>
        <taxon>Physcomitrium</taxon>
    </lineage>
</organism>
<evidence type="ECO:0000313" key="3">
    <source>
        <dbReference type="Proteomes" id="UP000006727"/>
    </source>
</evidence>
<evidence type="ECO:0000313" key="1">
    <source>
        <dbReference type="EMBL" id="PNR60748.1"/>
    </source>
</evidence>
<dbReference type="Gramene" id="Pp3c2_32360V3.1">
    <property type="protein sequence ID" value="PAC:32936919.CDS.1"/>
    <property type="gene ID" value="Pp3c2_32360"/>
</dbReference>
<dbReference type="AlphaFoldDB" id="A0A2K1L3Y8"/>